<feature type="transmembrane region" description="Helical" evidence="1">
    <location>
        <begin position="200"/>
        <end position="220"/>
    </location>
</feature>
<dbReference type="InterPro" id="IPR021315">
    <property type="entry name" value="Gap/Sap"/>
</dbReference>
<organism evidence="2 3">
    <name type="scientific">Promicromonospora sukumoe</name>
    <dbReference type="NCBI Taxonomy" id="88382"/>
    <lineage>
        <taxon>Bacteria</taxon>
        <taxon>Bacillati</taxon>
        <taxon>Actinomycetota</taxon>
        <taxon>Actinomycetes</taxon>
        <taxon>Micrococcales</taxon>
        <taxon>Promicromonosporaceae</taxon>
        <taxon>Promicromonospora</taxon>
    </lineage>
</organism>
<dbReference type="RefSeq" id="WP_182615332.1">
    <property type="nucleotide sequence ID" value="NZ_BAAATF010000006.1"/>
</dbReference>
<feature type="transmembrane region" description="Helical" evidence="1">
    <location>
        <begin position="157"/>
        <end position="179"/>
    </location>
</feature>
<dbReference type="EMBL" id="JACGWV010000001">
    <property type="protein sequence ID" value="MBA8807776.1"/>
    <property type="molecule type" value="Genomic_DNA"/>
</dbReference>
<feature type="transmembrane region" description="Helical" evidence="1">
    <location>
        <begin position="123"/>
        <end position="145"/>
    </location>
</feature>
<feature type="transmembrane region" description="Helical" evidence="1">
    <location>
        <begin position="12"/>
        <end position="29"/>
    </location>
</feature>
<name>A0A7W3PDI4_9MICO</name>
<sequence>MGAATGQSLPVAVGVLLSPLPIVAVVLMLTSERARANASAFVVSWFVAVLAAVAAVAFLAAGTASDDGDPAAWTGWLKIVLGILLLVVGVRQFLGRPGAGVEPPAPRWMAAIDHFTPARSAGLAVLLVVVNPKNLLLVVSGGVAIASATESTGPTVIASLVFALVATIGVAVPVAIYVAMGARAARILRGLEAWMVHNNAVIMAVLLLILGTKILGDGIATL</sequence>
<proteinExistence type="predicted"/>
<dbReference type="Pfam" id="PF11139">
    <property type="entry name" value="SfLAP"/>
    <property type="match status" value="1"/>
</dbReference>
<evidence type="ECO:0000313" key="3">
    <source>
        <dbReference type="Proteomes" id="UP000540568"/>
    </source>
</evidence>
<dbReference type="AlphaFoldDB" id="A0A7W3PDI4"/>
<evidence type="ECO:0000256" key="1">
    <source>
        <dbReference type="SAM" id="Phobius"/>
    </source>
</evidence>
<feature type="transmembrane region" description="Helical" evidence="1">
    <location>
        <begin position="41"/>
        <end position="61"/>
    </location>
</feature>
<keyword evidence="3" id="KW-1185">Reference proteome</keyword>
<comment type="caution">
    <text evidence="2">The sequence shown here is derived from an EMBL/GenBank/DDBJ whole genome shotgun (WGS) entry which is preliminary data.</text>
</comment>
<feature type="transmembrane region" description="Helical" evidence="1">
    <location>
        <begin position="73"/>
        <end position="90"/>
    </location>
</feature>
<reference evidence="2 3" key="1">
    <citation type="submission" date="2020-07" db="EMBL/GenBank/DDBJ databases">
        <title>Sequencing the genomes of 1000 actinobacteria strains.</title>
        <authorList>
            <person name="Klenk H.-P."/>
        </authorList>
    </citation>
    <scope>NUCLEOTIDE SEQUENCE [LARGE SCALE GENOMIC DNA]</scope>
    <source>
        <strain evidence="2 3">DSM 44121</strain>
    </source>
</reference>
<dbReference type="Proteomes" id="UP000540568">
    <property type="component" value="Unassembled WGS sequence"/>
</dbReference>
<keyword evidence="1" id="KW-1133">Transmembrane helix</keyword>
<accession>A0A7W3PDI4</accession>
<evidence type="ECO:0000313" key="2">
    <source>
        <dbReference type="EMBL" id="MBA8807776.1"/>
    </source>
</evidence>
<gene>
    <name evidence="2" type="ORF">FHX71_001718</name>
</gene>
<keyword evidence="1" id="KW-0472">Membrane</keyword>
<keyword evidence="1" id="KW-0812">Transmembrane</keyword>
<protein>
    <submittedName>
        <fullName evidence="2">Threonine/homoserine/homoserine lactone efflux protein</fullName>
    </submittedName>
</protein>